<evidence type="ECO:0000313" key="1">
    <source>
        <dbReference type="EMBL" id="MEO1782849.1"/>
    </source>
</evidence>
<dbReference type="Proteomes" id="UP001429357">
    <property type="component" value="Unassembled WGS sequence"/>
</dbReference>
<name>A0ABV0F465_9ENTE</name>
<dbReference type="EMBL" id="MAEI02000001">
    <property type="protein sequence ID" value="MEO1782849.1"/>
    <property type="molecule type" value="Genomic_DNA"/>
</dbReference>
<evidence type="ECO:0008006" key="3">
    <source>
        <dbReference type="Google" id="ProtNLM"/>
    </source>
</evidence>
<dbReference type="RefSeq" id="WP_161869951.1">
    <property type="nucleotide sequence ID" value="NZ_JAQFAM010000001.1"/>
</dbReference>
<protein>
    <recommendedName>
        <fullName evidence="3">Addiction module toxin RelE</fullName>
    </recommendedName>
</protein>
<evidence type="ECO:0000313" key="2">
    <source>
        <dbReference type="Proteomes" id="UP001429357"/>
    </source>
</evidence>
<comment type="caution">
    <text evidence="1">The sequence shown here is derived from an EMBL/GenBank/DDBJ whole genome shotgun (WGS) entry which is preliminary data.</text>
</comment>
<keyword evidence="2" id="KW-1185">Reference proteome</keyword>
<sequence length="98" mass="11517">MTFKIKFTKDSLQDYEKLDNSQKIHIRKSMLKIEQSGMQTGQQLRGKLADCRKLKHKKLGLRVVFRQSDLGIEIIEIIVVGKRDDEEVYQLAERRLGR</sequence>
<dbReference type="InterPro" id="IPR035093">
    <property type="entry name" value="RelE/ParE_toxin_dom_sf"/>
</dbReference>
<dbReference type="Gene3D" id="3.30.2310.20">
    <property type="entry name" value="RelE-like"/>
    <property type="match status" value="1"/>
</dbReference>
<dbReference type="SUPFAM" id="SSF143011">
    <property type="entry name" value="RelE-like"/>
    <property type="match status" value="1"/>
</dbReference>
<organism evidence="1 2">
    <name type="scientific">Enterococcus diestrammenae</name>
    <dbReference type="NCBI Taxonomy" id="1155073"/>
    <lineage>
        <taxon>Bacteria</taxon>
        <taxon>Bacillati</taxon>
        <taxon>Bacillota</taxon>
        <taxon>Bacilli</taxon>
        <taxon>Lactobacillales</taxon>
        <taxon>Enterococcaceae</taxon>
        <taxon>Enterococcus</taxon>
    </lineage>
</organism>
<proteinExistence type="predicted"/>
<gene>
    <name evidence="1" type="ORF">BAU18_002465</name>
</gene>
<reference evidence="1" key="2">
    <citation type="submission" date="2024-02" db="EMBL/GenBank/DDBJ databases">
        <title>The Genome Sequence of Enterococcus diestrammenae JM9A.</title>
        <authorList>
            <person name="Earl A."/>
            <person name="Manson A."/>
            <person name="Gilmore M."/>
            <person name="Sanders J."/>
            <person name="Shea T."/>
            <person name="Howe W."/>
            <person name="Livny J."/>
            <person name="Cuomo C."/>
            <person name="Neafsey D."/>
            <person name="Birren B."/>
        </authorList>
    </citation>
    <scope>NUCLEOTIDE SEQUENCE</scope>
    <source>
        <strain evidence="1">JM9A</strain>
    </source>
</reference>
<reference evidence="1" key="1">
    <citation type="submission" date="2016-06" db="EMBL/GenBank/DDBJ databases">
        <authorList>
            <person name="Van Tyne D."/>
        </authorList>
    </citation>
    <scope>NUCLEOTIDE SEQUENCE</scope>
    <source>
        <strain evidence="1">JM9A</strain>
    </source>
</reference>
<accession>A0ABV0F465</accession>